<proteinExistence type="predicted"/>
<dbReference type="AlphaFoldDB" id="A0A0E9PET8"/>
<dbReference type="EMBL" id="GBXM01105972">
    <property type="protein sequence ID" value="JAH02605.1"/>
    <property type="molecule type" value="Transcribed_RNA"/>
</dbReference>
<accession>A0A0E9PET8</accession>
<sequence length="22" mass="2578">MSFTMFSCFTVYHNYGVVMLSL</sequence>
<name>A0A0E9PET8_ANGAN</name>
<evidence type="ECO:0000313" key="1">
    <source>
        <dbReference type="EMBL" id="JAH02605.1"/>
    </source>
</evidence>
<protein>
    <submittedName>
        <fullName evidence="1">Uncharacterized protein</fullName>
    </submittedName>
</protein>
<organism evidence="1">
    <name type="scientific">Anguilla anguilla</name>
    <name type="common">European freshwater eel</name>
    <name type="synonym">Muraena anguilla</name>
    <dbReference type="NCBI Taxonomy" id="7936"/>
    <lineage>
        <taxon>Eukaryota</taxon>
        <taxon>Metazoa</taxon>
        <taxon>Chordata</taxon>
        <taxon>Craniata</taxon>
        <taxon>Vertebrata</taxon>
        <taxon>Euteleostomi</taxon>
        <taxon>Actinopterygii</taxon>
        <taxon>Neopterygii</taxon>
        <taxon>Teleostei</taxon>
        <taxon>Anguilliformes</taxon>
        <taxon>Anguillidae</taxon>
        <taxon>Anguilla</taxon>
    </lineage>
</organism>
<reference evidence="1" key="1">
    <citation type="submission" date="2014-11" db="EMBL/GenBank/DDBJ databases">
        <authorList>
            <person name="Amaro Gonzalez C."/>
        </authorList>
    </citation>
    <scope>NUCLEOTIDE SEQUENCE</scope>
</reference>
<reference evidence="1" key="2">
    <citation type="journal article" date="2015" name="Fish Shellfish Immunol.">
        <title>Early steps in the European eel (Anguilla anguilla)-Vibrio vulnificus interaction in the gills: Role of the RtxA13 toxin.</title>
        <authorList>
            <person name="Callol A."/>
            <person name="Pajuelo D."/>
            <person name="Ebbesson L."/>
            <person name="Teles M."/>
            <person name="MacKenzie S."/>
            <person name="Amaro C."/>
        </authorList>
    </citation>
    <scope>NUCLEOTIDE SEQUENCE</scope>
</reference>